<dbReference type="SUPFAM" id="SSF57756">
    <property type="entry name" value="Retrovirus zinc finger-like domains"/>
    <property type="match status" value="1"/>
</dbReference>
<keyword evidence="1" id="KW-0862">Zinc</keyword>
<sequence length="1211" mass="139303">MEWENPFAAKRGENHIVLHLSKNEEKDDDLPYPKFRKFKQLAAQIINKHEEHVFPTAADDAESSTSYQHPPDAIIGPAVYPSARLNPQPTHKPDYQFGYPQGKGNTFYEGYDPGLWSDVISRWESITINRLNSQTWSDNKAKLDLMKNLHGESEKLMWQQWRTAYPGAYSALETIADDPQNITSQVRQLIIMEDPYRGSIDEQDRAYRNIDRITCEETKNLCSFLNDFRQLVVKSGKLNFPSTTKKLFAKLPPSLSKKIEESFKVKHLGLTAGVLPAIKFTHTFVSKMCKDAALAKELRDLSLCYAIPIPGYYKNNRKQYGIRKSRTYKGKPHNSHVKPFKRKYKDDSGRVKKCKCFICGKEGQFAKDCRSKQGNITRSTVYQELDHDDNWDIVSANFDDSSVYNIPEGEGDVHQNINIMVQDTPLEEAAFMAIEGTNESNDEQSIEEDYYSHHAFMFHPGPPTKIADMVQSAGLLLKELLKENTEQVQQMIKDHAKEYYENRAIMQRKEELWQSENFLLIKDLTDALKIINQLKIEQIKFKEQKDEEKRKLKAQLQEEKDKEKEKVIPEDALEPLTQIIFFNGLNSRQPATHRLKQGSFLIEGNTFNIPLIYAFDMNDSNGIKMLIGANFLRSIKGVIRIEGDEITIYKKVTKIKTSNQTEVTEVAITELEVSEEEFLEINEPIYFNQEGSKAFLEQFQPVIERLKHQGYIGEEPLKHWKKNGELCKLDIINPDITIEDRPLKHVTPVMEDSFKKHVDSLLKIGAIRPSKSRHRTMAMIVNSGTTIDPATGREIKGKERMVFNYKSLNDNTYKDQYSLPGINMIIKRVGGAKIFSKFDLKSGFHQVAMDEESIPWTAFLVPLGTRIMTGIMPFNEKEHAKHLEKMLKICEDNGLVLSPTKMKIAVSTIDFLGAVIGEGTIKILLRPLYEKTNAHGDKRLRSFDYELVRKIKEHVQNLPDLKIPPENAYIILETDRCMEGWGGIVKWKKSKGDPRSSEKICAYASGKFSTTQSTIDDEINACINTLEKKKLSNYNKAIYSVVKDSSVPNAVPNNNKNTWSNSHEYFPPLPRIFANEEPGALYRHYQLKANQNPIRMDKSDAWRSVAQDIKLSVAKEAKMSEFKTKKPEESSLNWRPLHNDWAATTSKPREVQYYTQEDNTYRYNRKGFLEDDDSSDDSIFIVDPGWDDYCLQELKLNRPIPLCPEARRPRM</sequence>
<dbReference type="Gene3D" id="3.30.70.270">
    <property type="match status" value="2"/>
</dbReference>
<dbReference type="Proteomes" id="UP001151760">
    <property type="component" value="Unassembled WGS sequence"/>
</dbReference>
<dbReference type="EMBL" id="BQNB010013688">
    <property type="protein sequence ID" value="GJT19084.1"/>
    <property type="molecule type" value="Genomic_DNA"/>
</dbReference>
<protein>
    <submittedName>
        <fullName evidence="4">TPA: Orf y</fullName>
    </submittedName>
</protein>
<dbReference type="Gene3D" id="3.10.10.10">
    <property type="entry name" value="HIV Type 1 Reverse Transcriptase, subunit A, domain 1"/>
    <property type="match status" value="1"/>
</dbReference>
<dbReference type="PROSITE" id="PS50158">
    <property type="entry name" value="ZF_CCHC"/>
    <property type="match status" value="1"/>
</dbReference>
<gene>
    <name evidence="4" type="ORF">Tco_0877790</name>
</gene>
<dbReference type="PANTHER" id="PTHR33064">
    <property type="entry name" value="POL PROTEIN"/>
    <property type="match status" value="1"/>
</dbReference>
<dbReference type="InterPro" id="IPR043128">
    <property type="entry name" value="Rev_trsase/Diguanyl_cyclase"/>
</dbReference>
<proteinExistence type="predicted"/>
<evidence type="ECO:0000313" key="4">
    <source>
        <dbReference type="EMBL" id="GJT19084.1"/>
    </source>
</evidence>
<dbReference type="InterPro" id="IPR036875">
    <property type="entry name" value="Znf_CCHC_sf"/>
</dbReference>
<dbReference type="PANTHER" id="PTHR33064:SF37">
    <property type="entry name" value="RIBONUCLEASE H"/>
    <property type="match status" value="1"/>
</dbReference>
<feature type="coiled-coil region" evidence="2">
    <location>
        <begin position="531"/>
        <end position="566"/>
    </location>
</feature>
<dbReference type="CDD" id="cd01647">
    <property type="entry name" value="RT_LTR"/>
    <property type="match status" value="1"/>
</dbReference>
<dbReference type="InterPro" id="IPR000477">
    <property type="entry name" value="RT_dom"/>
</dbReference>
<feature type="domain" description="CCHC-type" evidence="3">
    <location>
        <begin position="355"/>
        <end position="371"/>
    </location>
</feature>
<reference evidence="4" key="2">
    <citation type="submission" date="2022-01" db="EMBL/GenBank/DDBJ databases">
        <authorList>
            <person name="Yamashiro T."/>
            <person name="Shiraishi A."/>
            <person name="Satake H."/>
            <person name="Nakayama K."/>
        </authorList>
    </citation>
    <scope>NUCLEOTIDE SEQUENCE</scope>
</reference>
<evidence type="ECO:0000313" key="5">
    <source>
        <dbReference type="Proteomes" id="UP001151760"/>
    </source>
</evidence>
<dbReference type="Pfam" id="PF22909">
    <property type="entry name" value="Caulimovir_coat_dom"/>
    <property type="match status" value="1"/>
</dbReference>
<dbReference type="InterPro" id="IPR051320">
    <property type="entry name" value="Viral_Replic_Matur_Polypro"/>
</dbReference>
<accession>A0ABQ5BXW4</accession>
<keyword evidence="5" id="KW-1185">Reference proteome</keyword>
<dbReference type="InterPro" id="IPR043502">
    <property type="entry name" value="DNA/RNA_pol_sf"/>
</dbReference>
<evidence type="ECO:0000256" key="2">
    <source>
        <dbReference type="SAM" id="Coils"/>
    </source>
</evidence>
<keyword evidence="1" id="KW-0479">Metal-binding</keyword>
<name>A0ABQ5BXW4_9ASTR</name>
<organism evidence="4 5">
    <name type="scientific">Tanacetum coccineum</name>
    <dbReference type="NCBI Taxonomy" id="301880"/>
    <lineage>
        <taxon>Eukaryota</taxon>
        <taxon>Viridiplantae</taxon>
        <taxon>Streptophyta</taxon>
        <taxon>Embryophyta</taxon>
        <taxon>Tracheophyta</taxon>
        <taxon>Spermatophyta</taxon>
        <taxon>Magnoliopsida</taxon>
        <taxon>eudicotyledons</taxon>
        <taxon>Gunneridae</taxon>
        <taxon>Pentapetalae</taxon>
        <taxon>asterids</taxon>
        <taxon>campanulids</taxon>
        <taxon>Asterales</taxon>
        <taxon>Asteraceae</taxon>
        <taxon>Asteroideae</taxon>
        <taxon>Anthemideae</taxon>
        <taxon>Anthemidinae</taxon>
        <taxon>Tanacetum</taxon>
    </lineage>
</organism>
<keyword evidence="2" id="KW-0175">Coiled coil</keyword>
<evidence type="ECO:0000256" key="1">
    <source>
        <dbReference type="PROSITE-ProRule" id="PRU00047"/>
    </source>
</evidence>
<evidence type="ECO:0000259" key="3">
    <source>
        <dbReference type="PROSITE" id="PS50158"/>
    </source>
</evidence>
<reference evidence="4" key="1">
    <citation type="journal article" date="2022" name="Int. J. Mol. Sci.">
        <title>Draft Genome of Tanacetum Coccineum: Genomic Comparison of Closely Related Tanacetum-Family Plants.</title>
        <authorList>
            <person name="Yamashiro T."/>
            <person name="Shiraishi A."/>
            <person name="Nakayama K."/>
            <person name="Satake H."/>
        </authorList>
    </citation>
    <scope>NUCLEOTIDE SEQUENCE</scope>
</reference>
<dbReference type="SUPFAM" id="SSF56672">
    <property type="entry name" value="DNA/RNA polymerases"/>
    <property type="match status" value="1"/>
</dbReference>
<dbReference type="Pfam" id="PF00078">
    <property type="entry name" value="RVT_1"/>
    <property type="match status" value="1"/>
</dbReference>
<comment type="caution">
    <text evidence="4">The sequence shown here is derived from an EMBL/GenBank/DDBJ whole genome shotgun (WGS) entry which is preliminary data.</text>
</comment>
<dbReference type="InterPro" id="IPR001878">
    <property type="entry name" value="Znf_CCHC"/>
</dbReference>
<keyword evidence="1" id="KW-0863">Zinc-finger</keyword>